<protein>
    <recommendedName>
        <fullName evidence="4">PknH-like extracellular domain-containing protein</fullName>
    </recommendedName>
</protein>
<reference evidence="2" key="1">
    <citation type="submission" date="2022-01" db="EMBL/GenBank/DDBJ databases">
        <title>Genome-Based Taxonomic Classification of the Phylum Actinobacteria.</title>
        <authorList>
            <person name="Gao Y."/>
        </authorList>
    </citation>
    <scope>NUCLEOTIDE SEQUENCE</scope>
    <source>
        <strain evidence="2">KLBMP 8922</strain>
    </source>
</reference>
<sequence>MAATGNTASAPQTHTHTRHPQRRKPARRRIAAAAATAAALALTTTACGSGKKGGLFEDKVTSGPGTGGGSGGANGKKGALEDLLVKQADLPAELNLAAGTISVLNGRNWQPSTEIEARDPRCQPLFDMIDPDHATTRPTAAASVYIAGRLYPMSANIQEYPAGTTPQLLASIADAVTPCRTTEARIGGGPWTKVETLDNMLPTVGDGAAGYQLRWGDKGKRTYATVSVVRVGDRLVTTLAQDADSTEDRGPQPDFGLLRAQVKKLTGRD</sequence>
<feature type="region of interest" description="Disordered" evidence="1">
    <location>
        <begin position="1"/>
        <end position="28"/>
    </location>
</feature>
<accession>A0AA41Q6N4</accession>
<evidence type="ECO:0000313" key="2">
    <source>
        <dbReference type="EMBL" id="MCF2532241.1"/>
    </source>
</evidence>
<evidence type="ECO:0008006" key="4">
    <source>
        <dbReference type="Google" id="ProtNLM"/>
    </source>
</evidence>
<keyword evidence="3" id="KW-1185">Reference proteome</keyword>
<name>A0AA41Q6N4_9ACTN</name>
<comment type="caution">
    <text evidence="2">The sequence shown here is derived from an EMBL/GenBank/DDBJ whole genome shotgun (WGS) entry which is preliminary data.</text>
</comment>
<dbReference type="AlphaFoldDB" id="A0AA41Q6N4"/>
<evidence type="ECO:0000256" key="1">
    <source>
        <dbReference type="SAM" id="MobiDB-lite"/>
    </source>
</evidence>
<gene>
    <name evidence="2" type="ORF">LZ495_34185</name>
</gene>
<dbReference type="RefSeq" id="WP_235057017.1">
    <property type="nucleotide sequence ID" value="NZ_JAKFHA010000031.1"/>
</dbReference>
<dbReference type="EMBL" id="JAKFHA010000031">
    <property type="protein sequence ID" value="MCF2532241.1"/>
    <property type="molecule type" value="Genomic_DNA"/>
</dbReference>
<organism evidence="2 3">
    <name type="scientific">Yinghuangia soli</name>
    <dbReference type="NCBI Taxonomy" id="2908204"/>
    <lineage>
        <taxon>Bacteria</taxon>
        <taxon>Bacillati</taxon>
        <taxon>Actinomycetota</taxon>
        <taxon>Actinomycetes</taxon>
        <taxon>Kitasatosporales</taxon>
        <taxon>Streptomycetaceae</taxon>
        <taxon>Yinghuangia</taxon>
    </lineage>
</organism>
<proteinExistence type="predicted"/>
<feature type="compositionally biased region" description="Polar residues" evidence="1">
    <location>
        <begin position="1"/>
        <end position="14"/>
    </location>
</feature>
<dbReference type="Proteomes" id="UP001165378">
    <property type="component" value="Unassembled WGS sequence"/>
</dbReference>
<feature type="compositionally biased region" description="Basic residues" evidence="1">
    <location>
        <begin position="15"/>
        <end position="28"/>
    </location>
</feature>
<evidence type="ECO:0000313" key="3">
    <source>
        <dbReference type="Proteomes" id="UP001165378"/>
    </source>
</evidence>